<evidence type="ECO:0000313" key="9">
    <source>
        <dbReference type="EMBL" id="SJN42581.1"/>
    </source>
</evidence>
<evidence type="ECO:0000313" key="10">
    <source>
        <dbReference type="Proteomes" id="UP000196778"/>
    </source>
</evidence>
<keyword evidence="3" id="KW-1003">Cell membrane</keyword>
<feature type="domain" description="ABC transmembrane type-1" evidence="8">
    <location>
        <begin position="69"/>
        <end position="253"/>
    </location>
</feature>
<evidence type="ECO:0000256" key="4">
    <source>
        <dbReference type="ARBA" id="ARBA00022692"/>
    </source>
</evidence>
<evidence type="ECO:0000256" key="6">
    <source>
        <dbReference type="ARBA" id="ARBA00023136"/>
    </source>
</evidence>
<dbReference type="EMBL" id="FUKR01000080">
    <property type="protein sequence ID" value="SJN42581.1"/>
    <property type="molecule type" value="Genomic_DNA"/>
</dbReference>
<accession>A0A1R4KDY8</accession>
<gene>
    <name evidence="9" type="ORF">FM119_13370</name>
</gene>
<dbReference type="Pfam" id="PF00528">
    <property type="entry name" value="BPD_transp_1"/>
    <property type="match status" value="1"/>
</dbReference>
<dbReference type="CDD" id="cd06261">
    <property type="entry name" value="TM_PBP2"/>
    <property type="match status" value="1"/>
</dbReference>
<keyword evidence="4 7" id="KW-0812">Transmembrane</keyword>
<evidence type="ECO:0000256" key="2">
    <source>
        <dbReference type="ARBA" id="ARBA00022448"/>
    </source>
</evidence>
<dbReference type="Proteomes" id="UP000196778">
    <property type="component" value="Unassembled WGS sequence"/>
</dbReference>
<evidence type="ECO:0000256" key="3">
    <source>
        <dbReference type="ARBA" id="ARBA00022475"/>
    </source>
</evidence>
<comment type="similarity">
    <text evidence="7">Belongs to the binding-protein-dependent transport system permease family.</text>
</comment>
<dbReference type="PROSITE" id="PS50928">
    <property type="entry name" value="ABC_TM1"/>
    <property type="match status" value="1"/>
</dbReference>
<keyword evidence="2 7" id="KW-0813">Transport</keyword>
<reference evidence="10" key="1">
    <citation type="submission" date="2017-02" db="EMBL/GenBank/DDBJ databases">
        <authorList>
            <person name="Dridi B."/>
        </authorList>
    </citation>
    <scope>NUCLEOTIDE SEQUENCE [LARGE SCALE GENOMIC DNA]</scope>
    <source>
        <strain evidence="10">EB411</strain>
    </source>
</reference>
<keyword evidence="10" id="KW-1185">Reference proteome</keyword>
<feature type="transmembrane region" description="Helical" evidence="7">
    <location>
        <begin position="78"/>
        <end position="97"/>
    </location>
</feature>
<name>A0A1R4KDY8_9MICO</name>
<dbReference type="InterPro" id="IPR035906">
    <property type="entry name" value="MetI-like_sf"/>
</dbReference>
<organism evidence="9 10">
    <name type="scientific">Mycetocola reblochoni REB411</name>
    <dbReference type="NCBI Taxonomy" id="1255698"/>
    <lineage>
        <taxon>Bacteria</taxon>
        <taxon>Bacillati</taxon>
        <taxon>Actinomycetota</taxon>
        <taxon>Actinomycetes</taxon>
        <taxon>Micrococcales</taxon>
        <taxon>Microbacteriaceae</taxon>
        <taxon>Mycetocola</taxon>
    </lineage>
</organism>
<protein>
    <submittedName>
        <fullName evidence="9">Hydroxymethylpyrimidine ABC transporter, transmembrane component</fullName>
    </submittedName>
</protein>
<evidence type="ECO:0000259" key="8">
    <source>
        <dbReference type="PROSITE" id="PS50928"/>
    </source>
</evidence>
<dbReference type="Gene3D" id="1.10.3720.10">
    <property type="entry name" value="MetI-like"/>
    <property type="match status" value="1"/>
</dbReference>
<sequence length="264" mass="27426">MTAASTAATVLRRLGVTAAALVLAVVLWAVFLEVAGISPLIGKRPWDVFAFFVTDDTAAENRRLIADGLAVTVRDAGIGYLVGLVFAFLLAVLFSMSPALERIVMPTAMVLRSIPLIVLTPLISLIFGIGLGGVTAIVIIVVFLPALANILYGLRSVPAEQHDLVTAYGGNAFTLLRTVSIPTAVPSLLASARVSIPSAVTGAMIGEWLSTGEGLGGIISRASGSFSYDQMWAAAVTVAGVTVLAYAVVSVVDTLVTDRLGETR</sequence>
<keyword evidence="6 7" id="KW-0472">Membrane</keyword>
<evidence type="ECO:0000256" key="7">
    <source>
        <dbReference type="RuleBase" id="RU363032"/>
    </source>
</evidence>
<dbReference type="PANTHER" id="PTHR30151:SF20">
    <property type="entry name" value="ABC TRANSPORTER PERMEASE PROTEIN HI_0355-RELATED"/>
    <property type="match status" value="1"/>
</dbReference>
<dbReference type="OrthoDB" id="3173654at2"/>
<dbReference type="GO" id="GO:0055085">
    <property type="term" value="P:transmembrane transport"/>
    <property type="evidence" value="ECO:0007669"/>
    <property type="project" value="InterPro"/>
</dbReference>
<dbReference type="SUPFAM" id="SSF161098">
    <property type="entry name" value="MetI-like"/>
    <property type="match status" value="1"/>
</dbReference>
<evidence type="ECO:0000256" key="5">
    <source>
        <dbReference type="ARBA" id="ARBA00022989"/>
    </source>
</evidence>
<feature type="transmembrane region" description="Helical" evidence="7">
    <location>
        <begin position="20"/>
        <end position="41"/>
    </location>
</feature>
<proteinExistence type="inferred from homology"/>
<keyword evidence="5 7" id="KW-1133">Transmembrane helix</keyword>
<dbReference type="PANTHER" id="PTHR30151">
    <property type="entry name" value="ALKANE SULFONATE ABC TRANSPORTER-RELATED, MEMBRANE SUBUNIT"/>
    <property type="match status" value="1"/>
</dbReference>
<evidence type="ECO:0000256" key="1">
    <source>
        <dbReference type="ARBA" id="ARBA00004651"/>
    </source>
</evidence>
<comment type="subcellular location">
    <subcellularLocation>
        <location evidence="1 7">Cell membrane</location>
        <topology evidence="1 7">Multi-pass membrane protein</topology>
    </subcellularLocation>
</comment>
<dbReference type="RefSeq" id="WP_087138669.1">
    <property type="nucleotide sequence ID" value="NZ_FUKR01000080.1"/>
</dbReference>
<dbReference type="GO" id="GO:0005886">
    <property type="term" value="C:plasma membrane"/>
    <property type="evidence" value="ECO:0007669"/>
    <property type="project" value="UniProtKB-SubCell"/>
</dbReference>
<feature type="transmembrane region" description="Helical" evidence="7">
    <location>
        <begin position="231"/>
        <end position="252"/>
    </location>
</feature>
<dbReference type="InterPro" id="IPR000515">
    <property type="entry name" value="MetI-like"/>
</dbReference>
<dbReference type="AlphaFoldDB" id="A0A1R4KDY8"/>